<comment type="caution">
    <text evidence="1">The sequence shown here is derived from an EMBL/GenBank/DDBJ whole genome shotgun (WGS) entry which is preliminary data.</text>
</comment>
<protein>
    <submittedName>
        <fullName evidence="1">Uncharacterized protein</fullName>
    </submittedName>
</protein>
<dbReference type="AlphaFoldDB" id="A0A8H3G582"/>
<evidence type="ECO:0000313" key="1">
    <source>
        <dbReference type="EMBL" id="CAF9936391.1"/>
    </source>
</evidence>
<organism evidence="1 2">
    <name type="scientific">Alectoria fallacina</name>
    <dbReference type="NCBI Taxonomy" id="1903189"/>
    <lineage>
        <taxon>Eukaryota</taxon>
        <taxon>Fungi</taxon>
        <taxon>Dikarya</taxon>
        <taxon>Ascomycota</taxon>
        <taxon>Pezizomycotina</taxon>
        <taxon>Lecanoromycetes</taxon>
        <taxon>OSLEUM clade</taxon>
        <taxon>Lecanoromycetidae</taxon>
        <taxon>Lecanorales</taxon>
        <taxon>Lecanorineae</taxon>
        <taxon>Parmeliaceae</taxon>
        <taxon>Alectoria</taxon>
    </lineage>
</organism>
<reference evidence="1" key="1">
    <citation type="submission" date="2021-03" db="EMBL/GenBank/DDBJ databases">
        <authorList>
            <person name="Tagirdzhanova G."/>
        </authorList>
    </citation>
    <scope>NUCLEOTIDE SEQUENCE</scope>
</reference>
<gene>
    <name evidence="1" type="ORF">ALECFALPRED_006838</name>
</gene>
<sequence>MPDFLSLPQEIRFQIYRELRSFNSPLIKYPFYDDSDALGYCSFGFQSRILETSRQISNEAKEVFYGENYWTFFASIRTKFRSVVFRMEPMVLILPFIRKAHIRFGMFHWLFWKSCGLIDYVSGDTVNENVKEICLVLLTAPALRTVKIIWTETYTTWRPAPGWVEVHSVRILISELLRPLITLPKTSDLQKSIIMVAYRNGVKATEIELDFSECVDEVIALHRARKVF</sequence>
<dbReference type="EMBL" id="CAJPDR010000440">
    <property type="protein sequence ID" value="CAF9936391.1"/>
    <property type="molecule type" value="Genomic_DNA"/>
</dbReference>
<dbReference type="OrthoDB" id="62952at2759"/>
<evidence type="ECO:0000313" key="2">
    <source>
        <dbReference type="Proteomes" id="UP000664203"/>
    </source>
</evidence>
<proteinExistence type="predicted"/>
<dbReference type="InterPro" id="IPR038883">
    <property type="entry name" value="AN11006-like"/>
</dbReference>
<accession>A0A8H3G582</accession>
<keyword evidence="2" id="KW-1185">Reference proteome</keyword>
<dbReference type="PANTHER" id="PTHR42085">
    <property type="entry name" value="F-BOX DOMAIN-CONTAINING PROTEIN"/>
    <property type="match status" value="1"/>
</dbReference>
<name>A0A8H3G582_9LECA</name>
<dbReference type="Proteomes" id="UP000664203">
    <property type="component" value="Unassembled WGS sequence"/>
</dbReference>
<dbReference type="PANTHER" id="PTHR42085:SF4">
    <property type="entry name" value="F-BOX DOMAIN-CONTAINING PROTEIN"/>
    <property type="match status" value="1"/>
</dbReference>